<organism evidence="1 2">
    <name type="scientific">Sesamum angolense</name>
    <dbReference type="NCBI Taxonomy" id="2727404"/>
    <lineage>
        <taxon>Eukaryota</taxon>
        <taxon>Viridiplantae</taxon>
        <taxon>Streptophyta</taxon>
        <taxon>Embryophyta</taxon>
        <taxon>Tracheophyta</taxon>
        <taxon>Spermatophyta</taxon>
        <taxon>Magnoliopsida</taxon>
        <taxon>eudicotyledons</taxon>
        <taxon>Gunneridae</taxon>
        <taxon>Pentapetalae</taxon>
        <taxon>asterids</taxon>
        <taxon>lamiids</taxon>
        <taxon>Lamiales</taxon>
        <taxon>Pedaliaceae</taxon>
        <taxon>Sesamum</taxon>
    </lineage>
</organism>
<dbReference type="EMBL" id="JACGWL010000613">
    <property type="protein sequence ID" value="KAK4383092.1"/>
    <property type="molecule type" value="Genomic_DNA"/>
</dbReference>
<reference evidence="1" key="1">
    <citation type="submission" date="2020-06" db="EMBL/GenBank/DDBJ databases">
        <authorList>
            <person name="Li T."/>
            <person name="Hu X."/>
            <person name="Zhang T."/>
            <person name="Song X."/>
            <person name="Zhang H."/>
            <person name="Dai N."/>
            <person name="Sheng W."/>
            <person name="Hou X."/>
            <person name="Wei L."/>
        </authorList>
    </citation>
    <scope>NUCLEOTIDE SEQUENCE</scope>
    <source>
        <strain evidence="1">K16</strain>
        <tissue evidence="1">Leaf</tissue>
    </source>
</reference>
<sequence>MVLKFPLGGEGSNLLKNLKNLPQTPVRSQRLNKVDGQAVKAGRLNRASRGDESWFVIGDFNTVLDMSKACGQSGDIRVAMEDFNQFLMNTTLINLPMQGGRMRPIRASHHVLPTTPPWCYVVTQNSYVCRDQKVKGFEVGCSGASDAIGIFTFDICVLGFDISLLMRKLLDSWPSPILERLNTPPQNTFIPRKSISDNVLLAQELFFGYNQQRLPPQCALEVDLQKACDMLEWDFLLATLQLFGFLYDGGGVCDNDSILCLFQLCFAYDLLLFYNADEGIEFILPNGITHEIEKRRRTFLWKDNSDTGYAKVVWNQALGVSVNSFGYLQFSSLRLSIVLGMELHSPYGGTFGTHLALSFIIFQMVLS</sequence>
<accession>A0AAE1VXL8</accession>
<gene>
    <name evidence="1" type="ORF">Sango_2810400</name>
</gene>
<dbReference type="Proteomes" id="UP001289374">
    <property type="component" value="Unassembled WGS sequence"/>
</dbReference>
<name>A0AAE1VXL8_9LAMI</name>
<proteinExistence type="predicted"/>
<protein>
    <submittedName>
        <fullName evidence="1">Uncharacterized protein</fullName>
    </submittedName>
</protein>
<evidence type="ECO:0000313" key="2">
    <source>
        <dbReference type="Proteomes" id="UP001289374"/>
    </source>
</evidence>
<keyword evidence="2" id="KW-1185">Reference proteome</keyword>
<comment type="caution">
    <text evidence="1">The sequence shown here is derived from an EMBL/GenBank/DDBJ whole genome shotgun (WGS) entry which is preliminary data.</text>
</comment>
<dbReference type="AlphaFoldDB" id="A0AAE1VXL8"/>
<evidence type="ECO:0000313" key="1">
    <source>
        <dbReference type="EMBL" id="KAK4383092.1"/>
    </source>
</evidence>
<reference evidence="1" key="2">
    <citation type="journal article" date="2024" name="Plant">
        <title>Genomic evolution and insights into agronomic trait innovations of Sesamum species.</title>
        <authorList>
            <person name="Miao H."/>
            <person name="Wang L."/>
            <person name="Qu L."/>
            <person name="Liu H."/>
            <person name="Sun Y."/>
            <person name="Le M."/>
            <person name="Wang Q."/>
            <person name="Wei S."/>
            <person name="Zheng Y."/>
            <person name="Lin W."/>
            <person name="Duan Y."/>
            <person name="Cao H."/>
            <person name="Xiong S."/>
            <person name="Wang X."/>
            <person name="Wei L."/>
            <person name="Li C."/>
            <person name="Ma Q."/>
            <person name="Ju M."/>
            <person name="Zhao R."/>
            <person name="Li G."/>
            <person name="Mu C."/>
            <person name="Tian Q."/>
            <person name="Mei H."/>
            <person name="Zhang T."/>
            <person name="Gao T."/>
            <person name="Zhang H."/>
        </authorList>
    </citation>
    <scope>NUCLEOTIDE SEQUENCE</scope>
    <source>
        <strain evidence="1">K16</strain>
    </source>
</reference>